<dbReference type="OrthoDB" id="297496at2759"/>
<dbReference type="EMBL" id="UYRT01086829">
    <property type="protein sequence ID" value="VDN31821.1"/>
    <property type="molecule type" value="Genomic_DNA"/>
</dbReference>
<proteinExistence type="predicted"/>
<evidence type="ECO:0000313" key="2">
    <source>
        <dbReference type="Proteomes" id="UP000271098"/>
    </source>
</evidence>
<dbReference type="AlphaFoldDB" id="A0A183EBX9"/>
<dbReference type="Proteomes" id="UP000271098">
    <property type="component" value="Unassembled WGS sequence"/>
</dbReference>
<organism evidence="3">
    <name type="scientific">Gongylonema pulchrum</name>
    <dbReference type="NCBI Taxonomy" id="637853"/>
    <lineage>
        <taxon>Eukaryota</taxon>
        <taxon>Metazoa</taxon>
        <taxon>Ecdysozoa</taxon>
        <taxon>Nematoda</taxon>
        <taxon>Chromadorea</taxon>
        <taxon>Rhabditida</taxon>
        <taxon>Spirurina</taxon>
        <taxon>Spiruromorpha</taxon>
        <taxon>Spiruroidea</taxon>
        <taxon>Gongylonematidae</taxon>
        <taxon>Gongylonema</taxon>
    </lineage>
</organism>
<sequence length="127" mass="14254">MGASMGAVQMWGSNKTAKFLMPLLSKNKRMTAMAKVQEDAEAQGIEIPPFFSDIDEDSGMPKLFASHVEQDSVVEAVQEAVHRAETELQAETGEVFEQPLPKTVFYTMDTQTESPIWLVFHIACFYY</sequence>
<protein>
    <submittedName>
        <fullName evidence="3">Glutaredoxin domain-containing protein</fullName>
    </submittedName>
</protein>
<dbReference type="WBParaSite" id="GPUH_0001849501-mRNA-1">
    <property type="protein sequence ID" value="GPUH_0001849501-mRNA-1"/>
    <property type="gene ID" value="GPUH_0001849501"/>
</dbReference>
<reference evidence="3" key="1">
    <citation type="submission" date="2016-06" db="UniProtKB">
        <authorList>
            <consortium name="WormBaseParasite"/>
        </authorList>
    </citation>
    <scope>IDENTIFICATION</scope>
</reference>
<keyword evidence="2" id="KW-1185">Reference proteome</keyword>
<gene>
    <name evidence="1" type="ORF">GPUH_LOCUS18470</name>
</gene>
<reference evidence="1 2" key="2">
    <citation type="submission" date="2018-11" db="EMBL/GenBank/DDBJ databases">
        <authorList>
            <consortium name="Pathogen Informatics"/>
        </authorList>
    </citation>
    <scope>NUCLEOTIDE SEQUENCE [LARGE SCALE GENOMIC DNA]</scope>
</reference>
<evidence type="ECO:0000313" key="3">
    <source>
        <dbReference type="WBParaSite" id="GPUH_0001849501-mRNA-1"/>
    </source>
</evidence>
<accession>A0A183EBX9</accession>
<name>A0A183EBX9_9BILA</name>
<evidence type="ECO:0000313" key="1">
    <source>
        <dbReference type="EMBL" id="VDN31821.1"/>
    </source>
</evidence>